<dbReference type="Gene3D" id="3.90.1150.220">
    <property type="match status" value="1"/>
</dbReference>
<evidence type="ECO:0000256" key="2">
    <source>
        <dbReference type="ARBA" id="ARBA00004123"/>
    </source>
</evidence>
<dbReference type="InterPro" id="IPR011513">
    <property type="entry name" value="Nse1"/>
</dbReference>
<protein>
    <recommendedName>
        <fullName evidence="13">Non-structural maintenance of chromosomes element 1 homolog</fullName>
        <ecNumber evidence="13">2.3.2.27</ecNumber>
    </recommendedName>
</protein>
<keyword evidence="10 13" id="KW-0233">DNA recombination</keyword>
<dbReference type="RefSeq" id="XP_013024493.1">
    <property type="nucleotide sequence ID" value="XM_013169039.1"/>
</dbReference>
<comment type="subunit">
    <text evidence="13">Component of the Smc5-Smc6 complex.</text>
</comment>
<accession>S9XA11</accession>
<dbReference type="InterPro" id="IPR036388">
    <property type="entry name" value="WH-like_DNA-bd_sf"/>
</dbReference>
<keyword evidence="6 13" id="KW-0227">DNA damage</keyword>
<gene>
    <name evidence="14" type="ORF">SPOG_00862</name>
</gene>
<keyword evidence="8 13" id="KW-0833">Ubl conjugation pathway</keyword>
<dbReference type="STRING" id="653667.S9XA11"/>
<reference evidence="14 15" key="1">
    <citation type="journal article" date="2011" name="Science">
        <title>Comparative functional genomics of the fission yeasts.</title>
        <authorList>
            <person name="Rhind N."/>
            <person name="Chen Z."/>
            <person name="Yassour M."/>
            <person name="Thompson D.A."/>
            <person name="Haas B.J."/>
            <person name="Habib N."/>
            <person name="Wapinski I."/>
            <person name="Roy S."/>
            <person name="Lin M.F."/>
            <person name="Heiman D.I."/>
            <person name="Young S.K."/>
            <person name="Furuya K."/>
            <person name="Guo Y."/>
            <person name="Pidoux A."/>
            <person name="Chen H.M."/>
            <person name="Robbertse B."/>
            <person name="Goldberg J.M."/>
            <person name="Aoki K."/>
            <person name="Bayne E.H."/>
            <person name="Berlin A.M."/>
            <person name="Desjardins C.A."/>
            <person name="Dobbs E."/>
            <person name="Dukaj L."/>
            <person name="Fan L."/>
            <person name="FitzGerald M.G."/>
            <person name="French C."/>
            <person name="Gujja S."/>
            <person name="Hansen K."/>
            <person name="Keifenheim D."/>
            <person name="Levin J.Z."/>
            <person name="Mosher R.A."/>
            <person name="Mueller C.A."/>
            <person name="Pfiffner J."/>
            <person name="Priest M."/>
            <person name="Russ C."/>
            <person name="Smialowska A."/>
            <person name="Swoboda P."/>
            <person name="Sykes S.M."/>
            <person name="Vaughn M."/>
            <person name="Vengrova S."/>
            <person name="Yoder R."/>
            <person name="Zeng Q."/>
            <person name="Allshire R."/>
            <person name="Baulcombe D."/>
            <person name="Birren B.W."/>
            <person name="Brown W."/>
            <person name="Ekwall K."/>
            <person name="Kellis M."/>
            <person name="Leatherwood J."/>
            <person name="Levin H."/>
            <person name="Margalit H."/>
            <person name="Martienssen R."/>
            <person name="Nieduszynski C.A."/>
            <person name="Spatafora J.W."/>
            <person name="Friedman N."/>
            <person name="Dalgaard J.Z."/>
            <person name="Baumann P."/>
            <person name="Niki H."/>
            <person name="Regev A."/>
            <person name="Nusbaum C."/>
        </authorList>
    </citation>
    <scope>NUCLEOTIDE SEQUENCE [LARGE SCALE GENOMIC DNA]</scope>
    <source>
        <strain evidence="15">OY26 / ATCC MYA-4695 / CBS 11777 / NBRC 106824 / NRRL Y48691</strain>
    </source>
</reference>
<dbReference type="GO" id="GO:0061630">
    <property type="term" value="F:ubiquitin protein ligase activity"/>
    <property type="evidence" value="ECO:0007669"/>
    <property type="project" value="UniProtKB-EC"/>
</dbReference>
<comment type="similarity">
    <text evidence="3 13">Belongs to the NSE1 family.</text>
</comment>
<evidence type="ECO:0000256" key="13">
    <source>
        <dbReference type="RuleBase" id="RU368018"/>
    </source>
</evidence>
<sequence>MEGDTRIEENAEKQKFVLQYVMNRTFGVDEDVVQGLIHDLFGESASLSQTMNEINKNIHNYDFKLQKIQDQLDGRPTWHFQNLSGDPVSQMATPYSTNQIELMRRIIDWIMQADEYQYSITTLQIHKYARRDMSLAPSIIENYLSTFERDGWLNQREGIWTFTNHALADMEAYLHNEYESSLYECNACRGIVTAGYVCECGYCLHVYCCKHLAYESCPNCSTNWTEATTIGRWY</sequence>
<dbReference type="GO" id="GO:0008270">
    <property type="term" value="F:zinc ion binding"/>
    <property type="evidence" value="ECO:0007669"/>
    <property type="project" value="UniProtKB-KW"/>
</dbReference>
<dbReference type="FunFam" id="1.10.10.10:FF:000270">
    <property type="entry name" value="Non-structural maintenance of chromosomes element 1 homolog"/>
    <property type="match status" value="1"/>
</dbReference>
<dbReference type="GO" id="GO:0030915">
    <property type="term" value="C:Smc5-Smc6 complex"/>
    <property type="evidence" value="ECO:0007669"/>
    <property type="project" value="UniProtKB-UniRule"/>
</dbReference>
<evidence type="ECO:0000256" key="9">
    <source>
        <dbReference type="ARBA" id="ARBA00022833"/>
    </source>
</evidence>
<dbReference type="EMBL" id="KE546992">
    <property type="protein sequence ID" value="EPY50596.1"/>
    <property type="molecule type" value="Genomic_DNA"/>
</dbReference>
<dbReference type="eggNOG" id="KOG4718">
    <property type="taxonomic scope" value="Eukaryota"/>
</dbReference>
<keyword evidence="4 13" id="KW-0808">Transferase</keyword>
<dbReference type="GO" id="GO:0007127">
    <property type="term" value="P:meiosis I"/>
    <property type="evidence" value="ECO:0007669"/>
    <property type="project" value="EnsemblFungi"/>
</dbReference>
<evidence type="ECO:0000256" key="5">
    <source>
        <dbReference type="ARBA" id="ARBA00022723"/>
    </source>
</evidence>
<keyword evidence="5 13" id="KW-0479">Metal-binding</keyword>
<comment type="catalytic activity">
    <reaction evidence="1 13">
        <text>S-ubiquitinyl-[E2 ubiquitin-conjugating enzyme]-L-cysteine + [acceptor protein]-L-lysine = [E2 ubiquitin-conjugating enzyme]-L-cysteine + N(6)-ubiquitinyl-[acceptor protein]-L-lysine.</text>
        <dbReference type="EC" id="2.3.2.27"/>
    </reaction>
</comment>
<comment type="function">
    <text evidence="13">Acts in a DNA repair pathway for removal of UV-induced DNA damage that is distinct from classical nucleotide excision repair and in repair of ionizing radiation damage. Functions in homologous recombination repair of DNA double strand breaks and in recovery of stalled replication forks.</text>
</comment>
<dbReference type="EC" id="2.3.2.27" evidence="13"/>
<evidence type="ECO:0000313" key="15">
    <source>
        <dbReference type="Proteomes" id="UP000015464"/>
    </source>
</evidence>
<evidence type="ECO:0000256" key="8">
    <source>
        <dbReference type="ARBA" id="ARBA00022786"/>
    </source>
</evidence>
<keyword evidence="15" id="KW-1185">Reference proteome</keyword>
<evidence type="ECO:0000256" key="4">
    <source>
        <dbReference type="ARBA" id="ARBA00022679"/>
    </source>
</evidence>
<dbReference type="GO" id="GO:0005634">
    <property type="term" value="C:nucleus"/>
    <property type="evidence" value="ECO:0007669"/>
    <property type="project" value="UniProtKB-SubCell"/>
</dbReference>
<dbReference type="PANTHER" id="PTHR20973:SF0">
    <property type="entry name" value="NON-STRUCTURAL MAINTENANCE OF CHROMOSOMES ELEMENT 1 HOMOLOG"/>
    <property type="match status" value="1"/>
</dbReference>
<dbReference type="OrthoDB" id="185455at2759"/>
<evidence type="ECO:0000256" key="12">
    <source>
        <dbReference type="ARBA" id="ARBA00023242"/>
    </source>
</evidence>
<evidence type="ECO:0000256" key="10">
    <source>
        <dbReference type="ARBA" id="ARBA00023172"/>
    </source>
</evidence>
<dbReference type="GeneID" id="25035193"/>
<proteinExistence type="inferred from homology"/>
<evidence type="ECO:0000256" key="6">
    <source>
        <dbReference type="ARBA" id="ARBA00022763"/>
    </source>
</evidence>
<dbReference type="GO" id="GO:0000724">
    <property type="term" value="P:double-strand break repair via homologous recombination"/>
    <property type="evidence" value="ECO:0007669"/>
    <property type="project" value="EnsemblFungi"/>
</dbReference>
<keyword evidence="7 13" id="KW-0863">Zinc-finger</keyword>
<dbReference type="Gene3D" id="1.10.10.10">
    <property type="entry name" value="Winged helix-like DNA-binding domain superfamily/Winged helix DNA-binding domain"/>
    <property type="match status" value="1"/>
</dbReference>
<comment type="subcellular location">
    <subcellularLocation>
        <location evidence="2 13">Nucleus</location>
    </subcellularLocation>
</comment>
<keyword evidence="9 13" id="KW-0862">Zinc</keyword>
<evidence type="ECO:0000313" key="14">
    <source>
        <dbReference type="EMBL" id="EPY50596.1"/>
    </source>
</evidence>
<keyword evidence="11 13" id="KW-0234">DNA repair</keyword>
<keyword evidence="12 13" id="KW-0539">Nucleus</keyword>
<evidence type="ECO:0000256" key="3">
    <source>
        <dbReference type="ARBA" id="ARBA00010258"/>
    </source>
</evidence>
<dbReference type="PANTHER" id="PTHR20973">
    <property type="entry name" value="NON-SMC ELEMENT 1-RELATED"/>
    <property type="match status" value="1"/>
</dbReference>
<dbReference type="OMA" id="ACINHSC"/>
<evidence type="ECO:0000256" key="1">
    <source>
        <dbReference type="ARBA" id="ARBA00000900"/>
    </source>
</evidence>
<organism evidence="14 15">
    <name type="scientific">Schizosaccharomyces cryophilus (strain OY26 / ATCC MYA-4695 / CBS 11777 / NBRC 106824 / NRRL Y48691)</name>
    <name type="common">Fission yeast</name>
    <dbReference type="NCBI Taxonomy" id="653667"/>
    <lineage>
        <taxon>Eukaryota</taxon>
        <taxon>Fungi</taxon>
        <taxon>Dikarya</taxon>
        <taxon>Ascomycota</taxon>
        <taxon>Taphrinomycotina</taxon>
        <taxon>Schizosaccharomycetes</taxon>
        <taxon>Schizosaccharomycetales</taxon>
        <taxon>Schizosaccharomycetaceae</taxon>
        <taxon>Schizosaccharomyces</taxon>
    </lineage>
</organism>
<dbReference type="Proteomes" id="UP000015464">
    <property type="component" value="Unassembled WGS sequence"/>
</dbReference>
<name>S9XA11_SCHCR</name>
<evidence type="ECO:0000256" key="7">
    <source>
        <dbReference type="ARBA" id="ARBA00022771"/>
    </source>
</evidence>
<evidence type="ECO:0000256" key="11">
    <source>
        <dbReference type="ARBA" id="ARBA00023204"/>
    </source>
</evidence>
<dbReference type="AlphaFoldDB" id="S9XA11"/>
<dbReference type="Pfam" id="PF07574">
    <property type="entry name" value="SMC_Nse1"/>
    <property type="match status" value="1"/>
</dbReference>
<dbReference type="HOGENOM" id="CLU_1185613_0_0_1"/>